<dbReference type="RefSeq" id="WP_032357589.1">
    <property type="nucleotide sequence ID" value="NZ_CAAGUQ010000003.1"/>
</dbReference>
<dbReference type="EMBL" id="ULCI01000014">
    <property type="protein sequence ID" value="SYR43077.1"/>
    <property type="molecule type" value="Genomic_DNA"/>
</dbReference>
<dbReference type="Proteomes" id="UP000258253">
    <property type="component" value="Unassembled WGS sequence"/>
</dbReference>
<evidence type="ECO:0000313" key="3">
    <source>
        <dbReference type="Proteomes" id="UP000258253"/>
    </source>
</evidence>
<accession>A0A8B4VNA9</accession>
<dbReference type="Pfam" id="PF14130">
    <property type="entry name" value="Cap4_nuclease"/>
    <property type="match status" value="1"/>
</dbReference>
<protein>
    <recommendedName>
        <fullName evidence="1">CD-NTase associated protein 4-like DNA endonuclease domain-containing protein</fullName>
    </recommendedName>
</protein>
<organism evidence="2 3">
    <name type="scientific">Klebsiella pneumoniae</name>
    <dbReference type="NCBI Taxonomy" id="573"/>
    <lineage>
        <taxon>Bacteria</taxon>
        <taxon>Pseudomonadati</taxon>
        <taxon>Pseudomonadota</taxon>
        <taxon>Gammaproteobacteria</taxon>
        <taxon>Enterobacterales</taxon>
        <taxon>Enterobacteriaceae</taxon>
        <taxon>Klebsiella/Raoultella group</taxon>
        <taxon>Klebsiella</taxon>
        <taxon>Klebsiella pneumoniae complex</taxon>
    </lineage>
</organism>
<proteinExistence type="predicted"/>
<evidence type="ECO:0000259" key="1">
    <source>
        <dbReference type="Pfam" id="PF14130"/>
    </source>
</evidence>
<evidence type="ECO:0000313" key="2">
    <source>
        <dbReference type="EMBL" id="SYR43077.1"/>
    </source>
</evidence>
<gene>
    <name evidence="2" type="ORF">SAMEA3538828_03535</name>
</gene>
<feature type="domain" description="CD-NTase associated protein 4-like DNA endonuclease" evidence="1">
    <location>
        <begin position="15"/>
        <end position="212"/>
    </location>
</feature>
<name>A0A8B4VNA9_KLEPN</name>
<reference evidence="2 3" key="1">
    <citation type="submission" date="2018-08" db="EMBL/GenBank/DDBJ databases">
        <authorList>
            <consortium name="Pathogen Informatics"/>
        </authorList>
    </citation>
    <scope>NUCLEOTIDE SEQUENCE [LARGE SCALE GENOMIC DNA]</scope>
    <source>
        <strain evidence="2 3">EuSCAPE_HU047</strain>
    </source>
</reference>
<dbReference type="AlphaFoldDB" id="A0A8B4VNA9"/>
<dbReference type="GO" id="GO:0004518">
    <property type="term" value="F:nuclease activity"/>
    <property type="evidence" value="ECO:0007669"/>
    <property type="project" value="InterPro"/>
</dbReference>
<sequence>MALSDALITVNQAERGGENALRGFSYQASWGINYLLEKQKEKEKYLFLFEYHDDILVLNSSVSPTSAEFIQVKTKKDGKWTLAAIVNATKAKPKSFVAKLYDHFYQFVGHEIYMVLLSNAGFDFLNDNNEKGSDLNNEHKEIIISKVQEQLNTKKEVPLDKIKFKTSDLSLLDPNSHLYGKVAVFLNSYFGDDHGINSTAFTKLLINKCNEKVSVASSDIKTFEDLVLKKGISSEFVTDLLSGLIASIKITPKWEQVCMLLGTFSDPYEGIKLQSVFTRISIKVLNVNSIYYLYFLEFQSALKIIEHYREIPVRDLFFTLEKTIAAGGGDFSLLNQEEKFMIAIYAIIKLTFEDVSYEE</sequence>
<comment type="caution">
    <text evidence="2">The sequence shown here is derived from an EMBL/GenBank/DDBJ whole genome shotgun (WGS) entry which is preliminary data.</text>
</comment>
<dbReference type="InterPro" id="IPR025382">
    <property type="entry name" value="Cap4-like_endonuclease_dom"/>
</dbReference>